<evidence type="ECO:0000313" key="3">
    <source>
        <dbReference type="EMBL" id="SVD80027.1"/>
    </source>
</evidence>
<dbReference type="InterPro" id="IPR024519">
    <property type="entry name" value="IAT_beta"/>
</dbReference>
<dbReference type="GO" id="GO:0009279">
    <property type="term" value="C:cell outer membrane"/>
    <property type="evidence" value="ECO:0007669"/>
    <property type="project" value="TreeGrafter"/>
</dbReference>
<dbReference type="InterPro" id="IPR038177">
    <property type="entry name" value="IAT_beta_sf"/>
</dbReference>
<dbReference type="PANTHER" id="PTHR39576:SF2">
    <property type="entry name" value="ATTACHING AND EFFACING PROTEIN HOMOLOG-RELATED"/>
    <property type="match status" value="1"/>
</dbReference>
<feature type="non-terminal residue" evidence="3">
    <location>
        <position position="258"/>
    </location>
</feature>
<proteinExistence type="inferred from homology"/>
<dbReference type="Gene3D" id="2.40.160.160">
    <property type="entry name" value="Inverse autotransporter, beta-domain"/>
    <property type="match status" value="1"/>
</dbReference>
<feature type="domain" description="Inverse autotransporter beta-domain" evidence="2">
    <location>
        <begin position="47"/>
        <end position="257"/>
    </location>
</feature>
<organism evidence="3">
    <name type="scientific">marine metagenome</name>
    <dbReference type="NCBI Taxonomy" id="408172"/>
    <lineage>
        <taxon>unclassified sequences</taxon>
        <taxon>metagenomes</taxon>
        <taxon>ecological metagenomes</taxon>
    </lineage>
</organism>
<name>A0A382Y9L8_9ZZZZ</name>
<evidence type="ECO:0000256" key="1">
    <source>
        <dbReference type="ARBA" id="ARBA00010116"/>
    </source>
</evidence>
<reference evidence="3" key="1">
    <citation type="submission" date="2018-05" db="EMBL/GenBank/DDBJ databases">
        <authorList>
            <person name="Lanie J.A."/>
            <person name="Ng W.-L."/>
            <person name="Kazmierczak K.M."/>
            <person name="Andrzejewski T.M."/>
            <person name="Davidsen T.M."/>
            <person name="Wayne K.J."/>
            <person name="Tettelin H."/>
            <person name="Glass J.I."/>
            <person name="Rusch D."/>
            <person name="Podicherti R."/>
            <person name="Tsui H.-C.T."/>
            <person name="Winkler M.E."/>
        </authorList>
    </citation>
    <scope>NUCLEOTIDE SEQUENCE</scope>
</reference>
<dbReference type="AlphaFoldDB" id="A0A382Y9L8"/>
<dbReference type="InterPro" id="IPR051715">
    <property type="entry name" value="Intimin-Invasin_domain"/>
</dbReference>
<dbReference type="Pfam" id="PF11924">
    <property type="entry name" value="IAT_beta"/>
    <property type="match status" value="1"/>
</dbReference>
<dbReference type="PANTHER" id="PTHR39576">
    <property type="entry name" value="ATTACHING AND EFFACING PROTEIN HOMOLOG-RELATED-RELATED"/>
    <property type="match status" value="1"/>
</dbReference>
<dbReference type="EMBL" id="UINC01174082">
    <property type="protein sequence ID" value="SVD80027.1"/>
    <property type="molecule type" value="Genomic_DNA"/>
</dbReference>
<protein>
    <recommendedName>
        <fullName evidence="2">Inverse autotransporter beta-domain domain-containing protein</fullName>
    </recommendedName>
</protein>
<comment type="similarity">
    <text evidence="1">Belongs to the intimin/invasin family.</text>
</comment>
<evidence type="ECO:0000259" key="2">
    <source>
        <dbReference type="Pfam" id="PF11924"/>
    </source>
</evidence>
<accession>A0A382Y9L8</accession>
<gene>
    <name evidence="3" type="ORF">METZ01_LOCUS432881</name>
</gene>
<sequence>MKIVKISFLYAAMICFAFPLSADSILESLADKTINSGLNSLGNVVQSLIPGEGDTEVTLKTQDNYDLRYSILAVRPIAYNPYTKLSNEHLYFTQLRLGNHEPYANGDKRVLLNAGLGFRTLINGNNAILGANVFYDREFEQSHERGSVGIEYLANNFEVYANIYDSLSERATYTHGKSTITEDVLNGFDYSLVGQLPYMPWAKAVYKGYKWDQTGSDLEGYNIGLEAQLVRGLVIHYGRNKPDNLTDEDFFELTFKWP</sequence>